<protein>
    <recommendedName>
        <fullName evidence="3">YbjN domain-containing protein</fullName>
    </recommendedName>
</protein>
<accession>A0ABU1T4I5</accession>
<reference evidence="1 2" key="1">
    <citation type="submission" date="2023-07" db="EMBL/GenBank/DDBJ databases">
        <title>Sequencing the genomes of 1000 actinobacteria strains.</title>
        <authorList>
            <person name="Klenk H.-P."/>
        </authorList>
    </citation>
    <scope>NUCLEOTIDE SEQUENCE [LARGE SCALE GENOMIC DNA]</scope>
    <source>
        <strain evidence="1 2">DSM 15539</strain>
    </source>
</reference>
<comment type="caution">
    <text evidence="1">The sequence shown here is derived from an EMBL/GenBank/DDBJ whole genome shotgun (WGS) entry which is preliminary data.</text>
</comment>
<evidence type="ECO:0000313" key="1">
    <source>
        <dbReference type="EMBL" id="MDR6939781.1"/>
    </source>
</evidence>
<dbReference type="Pfam" id="PF10722">
    <property type="entry name" value="YbjN"/>
    <property type="match status" value="1"/>
</dbReference>
<evidence type="ECO:0000313" key="2">
    <source>
        <dbReference type="Proteomes" id="UP001266099"/>
    </source>
</evidence>
<dbReference type="Proteomes" id="UP001266099">
    <property type="component" value="Unassembled WGS sequence"/>
</dbReference>
<dbReference type="EMBL" id="JAVDUJ010000001">
    <property type="protein sequence ID" value="MDR6939781.1"/>
    <property type="molecule type" value="Genomic_DNA"/>
</dbReference>
<keyword evidence="2" id="KW-1185">Reference proteome</keyword>
<dbReference type="RefSeq" id="WP_309956731.1">
    <property type="nucleotide sequence ID" value="NZ_CP136414.1"/>
</dbReference>
<organism evidence="1 2">
    <name type="scientific">Arcanobacterium hippocoleae</name>
    <dbReference type="NCBI Taxonomy" id="149017"/>
    <lineage>
        <taxon>Bacteria</taxon>
        <taxon>Bacillati</taxon>
        <taxon>Actinomycetota</taxon>
        <taxon>Actinomycetes</taxon>
        <taxon>Actinomycetales</taxon>
        <taxon>Actinomycetaceae</taxon>
        <taxon>Arcanobacterium</taxon>
    </lineage>
</organism>
<sequence length="146" mass="16876">MGAGYQAVAPLSQERVVEILKRMDLIYFIDSAGDLGMFINECVVWFSFHGADDGILLLQADPFRDIPIAELAQFRRFINHWNAKTFWPRVYPSINDDGIVRARCDYALDCVEGVTDAQIEANLFVFFSTLRDFYQQLDAKRKNNWQ</sequence>
<name>A0ABU1T4I5_9ACTO</name>
<proteinExistence type="predicted"/>
<gene>
    <name evidence="1" type="ORF">J2S36_001324</name>
</gene>
<dbReference type="InterPro" id="IPR019660">
    <property type="entry name" value="Put_sensory_transdc_reg_YbjN"/>
</dbReference>
<evidence type="ECO:0008006" key="3">
    <source>
        <dbReference type="Google" id="ProtNLM"/>
    </source>
</evidence>